<sequence>MTPSTKHMSNLDLPSGLERFRSKLEPTVKTYIDIQTRFTRKTTLWQSKFAGFPYLPKDFEYPTTPEGDYLHLLAQINFDEAPHLAGFPTTGILQFYIAKDGMYGLAFENPTRQSNFRVLYFPEPDLNEKNLITDFDFLPTLWDYKEIPFYVFPSYVPHRDDCFALSFNLKTAPISDCDYQFEELIGSEIWDVLQANDHALWKEYQEKFVSGHRIGGYPNFAQADFREDLPENEEPYVLLLQIDSDPGELEKVSIEWSDMGVGNFWIKASALKNRDFSEVLYNWDCS</sequence>
<dbReference type="InterPro" id="IPR015315">
    <property type="entry name" value="DUF1963"/>
</dbReference>
<accession>A0A7C3PS74</accession>
<dbReference type="Pfam" id="PF09234">
    <property type="entry name" value="DUF1963"/>
    <property type="match status" value="1"/>
</dbReference>
<proteinExistence type="predicted"/>
<name>A0A7C3PS74_9CYAN</name>
<dbReference type="PANTHER" id="PTHR36436">
    <property type="entry name" value="SLL5081 PROTEIN"/>
    <property type="match status" value="1"/>
</dbReference>
<dbReference type="EMBL" id="DSRU01000321">
    <property type="protein sequence ID" value="HFN00358.1"/>
    <property type="molecule type" value="Genomic_DNA"/>
</dbReference>
<reference evidence="1" key="1">
    <citation type="journal article" date="2020" name="mSystems">
        <title>Genome- and Community-Level Interaction Insights into Carbon Utilization and Element Cycling Functions of Hydrothermarchaeota in Hydrothermal Sediment.</title>
        <authorList>
            <person name="Zhou Z."/>
            <person name="Liu Y."/>
            <person name="Xu W."/>
            <person name="Pan J."/>
            <person name="Luo Z.H."/>
            <person name="Li M."/>
        </authorList>
    </citation>
    <scope>NUCLEOTIDE SEQUENCE [LARGE SCALE GENOMIC DNA]</scope>
    <source>
        <strain evidence="1">SpSt-418</strain>
    </source>
</reference>
<gene>
    <name evidence="1" type="ORF">ENR64_21945</name>
</gene>
<dbReference type="InterPro" id="IPR035948">
    <property type="entry name" value="YwqG-like_sf"/>
</dbReference>
<evidence type="ECO:0000313" key="1">
    <source>
        <dbReference type="EMBL" id="HFN00358.1"/>
    </source>
</evidence>
<dbReference type="SUPFAM" id="SSF103032">
    <property type="entry name" value="Hypothetical protein YwqG"/>
    <property type="match status" value="1"/>
</dbReference>
<protein>
    <submittedName>
        <fullName evidence="1">DUF1963 domain-containing protein</fullName>
    </submittedName>
</protein>
<dbReference type="AlphaFoldDB" id="A0A7C3PS74"/>
<dbReference type="PANTHER" id="PTHR36436:SF6">
    <property type="entry name" value="SLL5081 PROTEIN"/>
    <property type="match status" value="1"/>
</dbReference>
<dbReference type="Gene3D" id="2.30.320.10">
    <property type="entry name" value="YwqG-like"/>
    <property type="match status" value="1"/>
</dbReference>
<organism evidence="1">
    <name type="scientific">Oscillatoriales cyanobacterium SpSt-418</name>
    <dbReference type="NCBI Taxonomy" id="2282169"/>
    <lineage>
        <taxon>Bacteria</taxon>
        <taxon>Bacillati</taxon>
        <taxon>Cyanobacteriota</taxon>
        <taxon>Cyanophyceae</taxon>
        <taxon>Oscillatoriophycideae</taxon>
        <taxon>Oscillatoriales</taxon>
    </lineage>
</organism>
<comment type="caution">
    <text evidence="1">The sequence shown here is derived from an EMBL/GenBank/DDBJ whole genome shotgun (WGS) entry which is preliminary data.</text>
</comment>